<dbReference type="InterPro" id="IPR037682">
    <property type="entry name" value="TonB_C"/>
</dbReference>
<dbReference type="InterPro" id="IPR006260">
    <property type="entry name" value="TonB/TolA_C"/>
</dbReference>
<dbReference type="InterPro" id="IPR051045">
    <property type="entry name" value="TonB-dependent_transducer"/>
</dbReference>
<dbReference type="Pfam" id="PF03544">
    <property type="entry name" value="TonB_C"/>
    <property type="match status" value="1"/>
</dbReference>
<dbReference type="InterPro" id="IPR008969">
    <property type="entry name" value="CarboxyPept-like_regulatory"/>
</dbReference>
<keyword evidence="7" id="KW-0653">Protein transport</keyword>
<dbReference type="PANTHER" id="PTHR33446">
    <property type="entry name" value="PROTEIN TONB-RELATED"/>
    <property type="match status" value="1"/>
</dbReference>
<evidence type="ECO:0000259" key="12">
    <source>
        <dbReference type="PROSITE" id="PS52015"/>
    </source>
</evidence>
<dbReference type="GO" id="GO:0098797">
    <property type="term" value="C:plasma membrane protein complex"/>
    <property type="evidence" value="ECO:0007669"/>
    <property type="project" value="TreeGrafter"/>
</dbReference>
<sequence>MSNSTFHTDPEITAEMLKKYLEGTLSPAEMYRVERAVMRDPFLQDALEGMEEFENTEVFAQDVEGLKASLAQKTQTNKRHRFVPQYRWLGSAAAVLILIFVGYFALRPPQEEAPSELAYEAPKPTTQPKTQNKPGVSETAPMGKAKEDSQELSPAVAAPTVKAPSPTVKSSPSALPVPTPTDDTEEIELMELDIMDEEIALQEEEALEEFVADPTIQDYEQDTLLQDTLTPKANTTLNALSGKSSGINITQRAKKKQETEHLINISGTIKGANDEAALPGVNVLVKGTAIGTNTDIEGKYTLQVPQNLRQNPLVFSCIGYQTLEIPQASRTVIDVQLEPELMALEEVVVTKGQKEEKSHSTSTAAKPSGGFNGYKRYLKAHLRYPEEALKEKVEGIVKVRFTVLPDGNISDAKIHSGLGYGCDEEALRLIEEGPSWIPAQEGGQSVSQEVTLRVRFKLPR</sequence>
<evidence type="ECO:0000256" key="3">
    <source>
        <dbReference type="ARBA" id="ARBA00022448"/>
    </source>
</evidence>
<evidence type="ECO:0000313" key="14">
    <source>
        <dbReference type="Proteomes" id="UP001403385"/>
    </source>
</evidence>
<evidence type="ECO:0000256" key="2">
    <source>
        <dbReference type="ARBA" id="ARBA00006555"/>
    </source>
</evidence>
<dbReference type="Gene3D" id="2.60.40.1120">
    <property type="entry name" value="Carboxypeptidase-like, regulatory domain"/>
    <property type="match status" value="1"/>
</dbReference>
<reference evidence="13 14" key="1">
    <citation type="submission" date="2024-04" db="EMBL/GenBank/DDBJ databases">
        <title>Novel genus in family Flammeovirgaceae.</title>
        <authorList>
            <person name="Nguyen T.H."/>
            <person name="Vuong T.Q."/>
            <person name="Le H."/>
            <person name="Kim S.-G."/>
        </authorList>
    </citation>
    <scope>NUCLEOTIDE SEQUENCE [LARGE SCALE GENOMIC DNA]</scope>
    <source>
        <strain evidence="13 14">JCM 23209</strain>
    </source>
</reference>
<evidence type="ECO:0000256" key="5">
    <source>
        <dbReference type="ARBA" id="ARBA00022519"/>
    </source>
</evidence>
<keyword evidence="4" id="KW-1003">Cell membrane</keyword>
<comment type="caution">
    <text evidence="13">The sequence shown here is derived from an EMBL/GenBank/DDBJ whole genome shotgun (WGS) entry which is preliminary data.</text>
</comment>
<dbReference type="Proteomes" id="UP001403385">
    <property type="component" value="Unassembled WGS sequence"/>
</dbReference>
<keyword evidence="8 11" id="KW-1133">Transmembrane helix</keyword>
<name>A0AAW9SFW0_9BACT</name>
<keyword evidence="3" id="KW-0813">Transport</keyword>
<dbReference type="SUPFAM" id="SSF74653">
    <property type="entry name" value="TolA/TonB C-terminal domain"/>
    <property type="match status" value="1"/>
</dbReference>
<dbReference type="SUPFAM" id="SSF49464">
    <property type="entry name" value="Carboxypeptidase regulatory domain-like"/>
    <property type="match status" value="1"/>
</dbReference>
<evidence type="ECO:0000256" key="6">
    <source>
        <dbReference type="ARBA" id="ARBA00022692"/>
    </source>
</evidence>
<evidence type="ECO:0000256" key="11">
    <source>
        <dbReference type="SAM" id="Phobius"/>
    </source>
</evidence>
<dbReference type="Gene3D" id="3.30.1150.10">
    <property type="match status" value="1"/>
</dbReference>
<dbReference type="RefSeq" id="WP_346822509.1">
    <property type="nucleotide sequence ID" value="NZ_JBDKWZ010000010.1"/>
</dbReference>
<dbReference type="NCBIfam" id="TIGR01352">
    <property type="entry name" value="tonB_Cterm"/>
    <property type="match status" value="1"/>
</dbReference>
<dbReference type="GO" id="GO:0055085">
    <property type="term" value="P:transmembrane transport"/>
    <property type="evidence" value="ECO:0007669"/>
    <property type="project" value="InterPro"/>
</dbReference>
<dbReference type="GO" id="GO:0015031">
    <property type="term" value="P:protein transport"/>
    <property type="evidence" value="ECO:0007669"/>
    <property type="project" value="UniProtKB-KW"/>
</dbReference>
<dbReference type="AlphaFoldDB" id="A0AAW9SFW0"/>
<feature type="transmembrane region" description="Helical" evidence="11">
    <location>
        <begin position="88"/>
        <end position="106"/>
    </location>
</feature>
<dbReference type="Pfam" id="PF13715">
    <property type="entry name" value="CarbopepD_reg_2"/>
    <property type="match status" value="1"/>
</dbReference>
<keyword evidence="5" id="KW-0997">Cell inner membrane</keyword>
<evidence type="ECO:0000256" key="1">
    <source>
        <dbReference type="ARBA" id="ARBA00004383"/>
    </source>
</evidence>
<dbReference type="EMBL" id="JBDKWZ010000010">
    <property type="protein sequence ID" value="MEN7549731.1"/>
    <property type="molecule type" value="Genomic_DNA"/>
</dbReference>
<feature type="region of interest" description="Disordered" evidence="10">
    <location>
        <begin position="119"/>
        <end position="181"/>
    </location>
</feature>
<comment type="subcellular location">
    <subcellularLocation>
        <location evidence="1">Cell inner membrane</location>
        <topology evidence="1">Single-pass membrane protein</topology>
        <orientation evidence="1">Periplasmic side</orientation>
    </subcellularLocation>
</comment>
<organism evidence="13 14">
    <name type="scientific">Rapidithrix thailandica</name>
    <dbReference type="NCBI Taxonomy" id="413964"/>
    <lineage>
        <taxon>Bacteria</taxon>
        <taxon>Pseudomonadati</taxon>
        <taxon>Bacteroidota</taxon>
        <taxon>Cytophagia</taxon>
        <taxon>Cytophagales</taxon>
        <taxon>Flammeovirgaceae</taxon>
        <taxon>Rapidithrix</taxon>
    </lineage>
</organism>
<evidence type="ECO:0000256" key="10">
    <source>
        <dbReference type="SAM" id="MobiDB-lite"/>
    </source>
</evidence>
<keyword evidence="9 11" id="KW-0472">Membrane</keyword>
<keyword evidence="14" id="KW-1185">Reference proteome</keyword>
<comment type="similarity">
    <text evidence="2">Belongs to the TonB family.</text>
</comment>
<evidence type="ECO:0000256" key="8">
    <source>
        <dbReference type="ARBA" id="ARBA00022989"/>
    </source>
</evidence>
<protein>
    <submittedName>
        <fullName evidence="13">TonB family protein</fullName>
    </submittedName>
</protein>
<evidence type="ECO:0000256" key="7">
    <source>
        <dbReference type="ARBA" id="ARBA00022927"/>
    </source>
</evidence>
<keyword evidence="6 11" id="KW-0812">Transmembrane</keyword>
<gene>
    <name evidence="13" type="ORF">AAG747_17540</name>
</gene>
<feature type="domain" description="TonB C-terminal" evidence="12">
    <location>
        <begin position="369"/>
        <end position="460"/>
    </location>
</feature>
<evidence type="ECO:0000313" key="13">
    <source>
        <dbReference type="EMBL" id="MEN7549731.1"/>
    </source>
</evidence>
<evidence type="ECO:0000256" key="4">
    <source>
        <dbReference type="ARBA" id="ARBA00022475"/>
    </source>
</evidence>
<dbReference type="PROSITE" id="PS52015">
    <property type="entry name" value="TONB_CTD"/>
    <property type="match status" value="1"/>
</dbReference>
<accession>A0AAW9SFW0</accession>
<dbReference type="GO" id="GO:0031992">
    <property type="term" value="F:energy transducer activity"/>
    <property type="evidence" value="ECO:0007669"/>
    <property type="project" value="TreeGrafter"/>
</dbReference>
<dbReference type="PANTHER" id="PTHR33446:SF2">
    <property type="entry name" value="PROTEIN TONB"/>
    <property type="match status" value="1"/>
</dbReference>
<proteinExistence type="inferred from homology"/>
<feature type="compositionally biased region" description="Polar residues" evidence="10">
    <location>
        <begin position="124"/>
        <end position="134"/>
    </location>
</feature>
<evidence type="ECO:0000256" key="9">
    <source>
        <dbReference type="ARBA" id="ARBA00023136"/>
    </source>
</evidence>